<dbReference type="Proteomes" id="UP001054945">
    <property type="component" value="Unassembled WGS sequence"/>
</dbReference>
<dbReference type="GO" id="GO:0005544">
    <property type="term" value="F:calcium-dependent phospholipid binding"/>
    <property type="evidence" value="ECO:0007669"/>
    <property type="project" value="TreeGrafter"/>
</dbReference>
<dbReference type="EMBL" id="BPLR01012283">
    <property type="protein sequence ID" value="GIY52738.1"/>
    <property type="molecule type" value="Genomic_DNA"/>
</dbReference>
<dbReference type="GO" id="GO:0005829">
    <property type="term" value="C:cytosol"/>
    <property type="evidence" value="ECO:0007669"/>
    <property type="project" value="TreeGrafter"/>
</dbReference>
<dbReference type="SUPFAM" id="SSF52151">
    <property type="entry name" value="FabD/lysophospholipase-like"/>
    <property type="match status" value="1"/>
</dbReference>
<organism evidence="1 2">
    <name type="scientific">Caerostris extrusa</name>
    <name type="common">Bark spider</name>
    <name type="synonym">Caerostris bankana</name>
    <dbReference type="NCBI Taxonomy" id="172846"/>
    <lineage>
        <taxon>Eukaryota</taxon>
        <taxon>Metazoa</taxon>
        <taxon>Ecdysozoa</taxon>
        <taxon>Arthropoda</taxon>
        <taxon>Chelicerata</taxon>
        <taxon>Arachnida</taxon>
        <taxon>Araneae</taxon>
        <taxon>Araneomorphae</taxon>
        <taxon>Entelegynae</taxon>
        <taxon>Araneoidea</taxon>
        <taxon>Araneidae</taxon>
        <taxon>Caerostris</taxon>
    </lineage>
</organism>
<protein>
    <submittedName>
        <fullName evidence="1">Phospholipase A2</fullName>
    </submittedName>
</protein>
<keyword evidence="2" id="KW-1185">Reference proteome</keyword>
<feature type="non-terminal residue" evidence="1">
    <location>
        <position position="1"/>
    </location>
</feature>
<evidence type="ECO:0000313" key="1">
    <source>
        <dbReference type="EMBL" id="GIY52738.1"/>
    </source>
</evidence>
<dbReference type="PANTHER" id="PTHR10728">
    <property type="entry name" value="CYTOSOLIC PHOSPHOLIPASE A2"/>
    <property type="match status" value="1"/>
</dbReference>
<name>A0AAV4U4R2_CAEEX</name>
<evidence type="ECO:0000313" key="2">
    <source>
        <dbReference type="Proteomes" id="UP001054945"/>
    </source>
</evidence>
<dbReference type="InterPro" id="IPR016035">
    <property type="entry name" value="Acyl_Trfase/lysoPLipase"/>
</dbReference>
<dbReference type="GO" id="GO:0046475">
    <property type="term" value="P:glycerophospholipid catabolic process"/>
    <property type="evidence" value="ECO:0007669"/>
    <property type="project" value="TreeGrafter"/>
</dbReference>
<dbReference type="PANTHER" id="PTHR10728:SF40">
    <property type="entry name" value="PATATIN FAMILY PROTEIN"/>
    <property type="match status" value="1"/>
</dbReference>
<accession>A0AAV4U4R2</accession>
<dbReference type="AlphaFoldDB" id="A0AAV4U4R2"/>
<gene>
    <name evidence="1" type="primary">PLA2G4A_4</name>
    <name evidence="1" type="ORF">CEXT_650001</name>
</gene>
<dbReference type="GO" id="GO:0047498">
    <property type="term" value="F:calcium-dependent phospholipase A2 activity"/>
    <property type="evidence" value="ECO:0007669"/>
    <property type="project" value="TreeGrafter"/>
</dbReference>
<reference evidence="1 2" key="1">
    <citation type="submission" date="2021-06" db="EMBL/GenBank/DDBJ databases">
        <title>Caerostris extrusa draft genome.</title>
        <authorList>
            <person name="Kono N."/>
            <person name="Arakawa K."/>
        </authorList>
    </citation>
    <scope>NUCLEOTIDE SEQUENCE [LARGE SCALE GENOMIC DNA]</scope>
</reference>
<comment type="caution">
    <text evidence="1">The sequence shown here is derived from an EMBL/GenBank/DDBJ whole genome shotgun (WGS) entry which is preliminary data.</text>
</comment>
<dbReference type="GO" id="GO:0005509">
    <property type="term" value="F:calcium ion binding"/>
    <property type="evidence" value="ECO:0007669"/>
    <property type="project" value="TreeGrafter"/>
</dbReference>
<sequence length="111" mass="12139">VHNDPYNLLKVTVIEAHKITKGWVRDLVDRKLGSEKVSLVDLVLNEESTVTVKFNEVPVIGIIGSGGGFRAMTALSGAMKALADTKVLDCANIYCRFIWICLVSINSLFTS</sequence>
<dbReference type="Gene3D" id="3.40.1090.10">
    <property type="entry name" value="Cytosolic phospholipase A2 catalytic domain"/>
    <property type="match status" value="1"/>
</dbReference>
<proteinExistence type="predicted"/>